<dbReference type="STRING" id="927665.HMPREF1535_03409"/>
<keyword evidence="1" id="KW-0472">Membrane</keyword>
<organism evidence="2 3">
    <name type="scientific">Parabacteroides goldsteinii DSM 19448 = WAL 12034</name>
    <dbReference type="NCBI Taxonomy" id="927665"/>
    <lineage>
        <taxon>Bacteria</taxon>
        <taxon>Pseudomonadati</taxon>
        <taxon>Bacteroidota</taxon>
        <taxon>Bacteroidia</taxon>
        <taxon>Bacteroidales</taxon>
        <taxon>Tannerellaceae</taxon>
        <taxon>Parabacteroides</taxon>
    </lineage>
</organism>
<dbReference type="PATRIC" id="fig|927665.4.peg.3502"/>
<dbReference type="AlphaFoldDB" id="A0A0F5J7I8"/>
<reference evidence="2 3" key="1">
    <citation type="submission" date="2013-04" db="EMBL/GenBank/DDBJ databases">
        <title>The Genome Sequence of Parabacteroides goldsteinii DSM 19448.</title>
        <authorList>
            <consortium name="The Broad Institute Genomics Platform"/>
            <person name="Earl A."/>
            <person name="Ward D."/>
            <person name="Feldgarden M."/>
            <person name="Gevers D."/>
            <person name="Martens E."/>
            <person name="Sakamoto M."/>
            <person name="Benno Y."/>
            <person name="Song Y."/>
            <person name="Liu C."/>
            <person name="Lee J."/>
            <person name="Bolanos M."/>
            <person name="Vaisanen M.L."/>
            <person name="Finegold S.M."/>
            <person name="Walker B."/>
            <person name="Young S."/>
            <person name="Zeng Q."/>
            <person name="Gargeya S."/>
            <person name="Fitzgerald M."/>
            <person name="Haas B."/>
            <person name="Abouelleil A."/>
            <person name="Allen A.W."/>
            <person name="Alvarado L."/>
            <person name="Arachchi H.M."/>
            <person name="Berlin A.M."/>
            <person name="Chapman S.B."/>
            <person name="Gainer-Dewar J."/>
            <person name="Goldberg J."/>
            <person name="Griggs A."/>
            <person name="Gujja S."/>
            <person name="Hansen M."/>
            <person name="Howarth C."/>
            <person name="Imamovic A."/>
            <person name="Ireland A."/>
            <person name="Larimer J."/>
            <person name="McCowan C."/>
            <person name="Murphy C."/>
            <person name="Pearson M."/>
            <person name="Poon T.W."/>
            <person name="Priest M."/>
            <person name="Roberts A."/>
            <person name="Saif S."/>
            <person name="Shea T."/>
            <person name="Sisk P."/>
            <person name="Sykes S."/>
            <person name="Wortman J."/>
            <person name="Nusbaum C."/>
            <person name="Birren B."/>
        </authorList>
    </citation>
    <scope>NUCLEOTIDE SEQUENCE [LARGE SCALE GENOMIC DNA]</scope>
    <source>
        <strain evidence="2 3">DSM 19448</strain>
    </source>
</reference>
<feature type="transmembrane region" description="Helical" evidence="1">
    <location>
        <begin position="52"/>
        <end position="70"/>
    </location>
</feature>
<evidence type="ECO:0000313" key="3">
    <source>
        <dbReference type="Proteomes" id="UP000033047"/>
    </source>
</evidence>
<accession>A0A0F5J7I8</accession>
<dbReference type="Proteomes" id="UP000033047">
    <property type="component" value="Unassembled WGS sequence"/>
</dbReference>
<keyword evidence="1" id="KW-0812">Transmembrane</keyword>
<dbReference type="EMBL" id="AQHV01000014">
    <property type="protein sequence ID" value="KKB53856.1"/>
    <property type="molecule type" value="Genomic_DNA"/>
</dbReference>
<gene>
    <name evidence="2" type="ORF">HMPREF1535_03409</name>
</gene>
<evidence type="ECO:0000256" key="1">
    <source>
        <dbReference type="SAM" id="Phobius"/>
    </source>
</evidence>
<comment type="caution">
    <text evidence="2">The sequence shown here is derived from an EMBL/GenBank/DDBJ whole genome shotgun (WGS) entry which is preliminary data.</text>
</comment>
<sequence length="123" mass="15005">MEIAVFLRESGDIDNEQWHKFSRRFFAEYRDTIMQYYGYESQVYYTLPRELVYPRFFIAVMSVLLELGVIRCKRGKLAKTLFGMFGFDQELSTIRRWFYDMPPEYEDILTTFKDLFRTLEIKK</sequence>
<proteinExistence type="predicted"/>
<evidence type="ECO:0000313" key="2">
    <source>
        <dbReference type="EMBL" id="KKB53856.1"/>
    </source>
</evidence>
<keyword evidence="1" id="KW-1133">Transmembrane helix</keyword>
<protein>
    <submittedName>
        <fullName evidence="2">Uncharacterized protein</fullName>
    </submittedName>
</protein>
<name>A0A0F5J7I8_9BACT</name>
<dbReference type="HOGENOM" id="CLU_146687_0_0_10"/>